<sequence>MTKRAAECLDMGSDSNKMARVENEKPETVMEKKCWRINNKDMYRIIARYENQTLDRSVLNKEVYDKLTEGSTYKFTYQKHNRVFYIVSFEEIEACSGDGSDIKLFLTQDDFNYERNVNLYAYVVCAYELRDYNNGKFSMVKVCTVVKRDEQYVQCDLIINLNTVTTFDVGIHDDNATRVTKVFTNLFQLRGKWCTVSATCNKTTLREITYYKLLLRPHTEIAEAQEFDPGTIDDQCCNISYLNKIFKCIEVKTLRCTLNDYVSRFTNKPGRMIKLNIETVDGQTVACSAFLNNQKQEECMDSLQTVDMNVASGEKVYAIIFYKQGDDAYNLCSVQTYSAKDNDFYSLYC</sequence>
<keyword evidence="2" id="KW-1185">Reference proteome</keyword>
<reference evidence="1 2" key="1">
    <citation type="journal article" date="2017" name="PLoS ONE">
        <title>The Complete Genome Sequence of a Second Distinct Betabaculovirus from the True Armyworm, Mythimna unipuncta.</title>
        <authorList>
            <person name="Harrison R.L."/>
            <person name="Rowley D.L."/>
            <person name="Mowery J."/>
            <person name="Bauchan G.R."/>
            <person name="Theilmann D.A."/>
            <person name="Rohrmann G.F."/>
            <person name="Erlandson M.A."/>
        </authorList>
    </citation>
    <scope>NUCLEOTIDE SEQUENCE [LARGE SCALE GENOMIC DNA]</scope>
    <source>
        <strain evidence="1">MyunGV#8</strain>
    </source>
</reference>
<evidence type="ECO:0000313" key="2">
    <source>
        <dbReference type="Proteomes" id="UP000203651"/>
    </source>
</evidence>
<proteinExistence type="predicted"/>
<dbReference type="RefSeq" id="YP_009345837.1">
    <property type="nucleotide sequence ID" value="NC_033780.2"/>
</dbReference>
<organism evidence="1 2">
    <name type="scientific">Betabaculovirus altermyunipunctae</name>
    <dbReference type="NCBI Taxonomy" id="3051996"/>
    <lineage>
        <taxon>Viruses</taxon>
        <taxon>Viruses incertae sedis</taxon>
        <taxon>Naldaviricetes</taxon>
        <taxon>Lefavirales</taxon>
        <taxon>Baculoviridae</taxon>
        <taxon>Betabaculovirus</taxon>
    </lineage>
</organism>
<accession>A0A1S5YE73</accession>
<name>A0A1S5YE73_9BBAC</name>
<dbReference type="KEGG" id="vg:39105797"/>
<dbReference type="Proteomes" id="UP000203651">
    <property type="component" value="Segment"/>
</dbReference>
<protein>
    <submittedName>
        <fullName evidence="1">LEF-3</fullName>
    </submittedName>
</protein>
<evidence type="ECO:0000313" key="1">
    <source>
        <dbReference type="EMBL" id="AQQ80386.1"/>
    </source>
</evidence>
<dbReference type="EMBL" id="KX855660">
    <property type="protein sequence ID" value="AQQ80386.1"/>
    <property type="molecule type" value="Genomic_DNA"/>
</dbReference>
<dbReference type="GeneID" id="39105797"/>